<evidence type="ECO:0000313" key="2">
    <source>
        <dbReference type="Proteomes" id="UP000258127"/>
    </source>
</evidence>
<evidence type="ECO:0000313" key="1">
    <source>
        <dbReference type="EMBL" id="AXO89013.1"/>
    </source>
</evidence>
<gene>
    <name evidence="1" type="ORF">DZC75_13760</name>
</gene>
<proteinExistence type="predicted"/>
<sequence length="169" mass="18987">MSEFTVPLRRVMLLQHTLEAGGKAVCQVLRPERVFDARLEIENDLRSHHIKANFGPLTASLTLLKGDSSKYHLLRDFLQDLANGRTESGRQSAEAIAMREALEAINSVIGPTRMAYISPTTDPERPFRVIVLDQLGDICARTKGYSQDELVETVRSQIRRVDERLEGLA</sequence>
<name>A0AAI8KD69_9PSED</name>
<organism evidence="1 2">
    <name type="scientific">Pseudomonas parafulva</name>
    <dbReference type="NCBI Taxonomy" id="157782"/>
    <lineage>
        <taxon>Bacteria</taxon>
        <taxon>Pseudomonadati</taxon>
        <taxon>Pseudomonadota</taxon>
        <taxon>Gammaproteobacteria</taxon>
        <taxon>Pseudomonadales</taxon>
        <taxon>Pseudomonadaceae</taxon>
        <taxon>Pseudomonas</taxon>
    </lineage>
</organism>
<dbReference type="RefSeq" id="WP_116888606.1">
    <property type="nucleotide sequence ID" value="NZ_CP031641.1"/>
</dbReference>
<accession>A0AAI8KD69</accession>
<dbReference type="Proteomes" id="UP000258127">
    <property type="component" value="Chromosome"/>
</dbReference>
<dbReference type="EMBL" id="CP031641">
    <property type="protein sequence ID" value="AXO89013.1"/>
    <property type="molecule type" value="Genomic_DNA"/>
</dbReference>
<keyword evidence="2" id="KW-1185">Reference proteome</keyword>
<reference evidence="1 2" key="1">
    <citation type="submission" date="2018-08" db="EMBL/GenBank/DDBJ databases">
        <authorList>
            <person name="Lee Y."/>
            <person name="Kakembo D."/>
        </authorList>
    </citation>
    <scope>NUCLEOTIDE SEQUENCE [LARGE SCALE GENOMIC DNA]</scope>
    <source>
        <strain evidence="1 2">JBCS1880</strain>
    </source>
</reference>
<protein>
    <submittedName>
        <fullName evidence="1">Uncharacterized protein</fullName>
    </submittedName>
</protein>
<dbReference type="AlphaFoldDB" id="A0AAI8KD69"/>